<dbReference type="CDD" id="cd04329">
    <property type="entry name" value="RNAP_II_Rpb7_N"/>
    <property type="match status" value="1"/>
</dbReference>
<evidence type="ECO:0000256" key="5">
    <source>
        <dbReference type="RuleBase" id="RU369086"/>
    </source>
</evidence>
<dbReference type="InterPro" id="IPR003029">
    <property type="entry name" value="S1_domain"/>
</dbReference>
<dbReference type="Pfam" id="PF03876">
    <property type="entry name" value="SHS2_Rpb7-N"/>
    <property type="match status" value="1"/>
</dbReference>
<evidence type="ECO:0000256" key="1">
    <source>
        <dbReference type="ARBA" id="ARBA00004123"/>
    </source>
</evidence>
<keyword evidence="9" id="KW-1185">Reference proteome</keyword>
<dbReference type="Gene3D" id="3.30.1490.120">
    <property type="entry name" value="RNA polymerase Rpb7-like, N-terminal domain"/>
    <property type="match status" value="1"/>
</dbReference>
<protein>
    <recommendedName>
        <fullName evidence="5">DNA-directed RNA polymerase subunit</fullName>
    </recommendedName>
</protein>
<organism evidence="8 9">
    <name type="scientific">Paecilomyces lecythidis</name>
    <dbReference type="NCBI Taxonomy" id="3004212"/>
    <lineage>
        <taxon>Eukaryota</taxon>
        <taxon>Fungi</taxon>
        <taxon>Dikarya</taxon>
        <taxon>Ascomycota</taxon>
        <taxon>Pezizomycotina</taxon>
        <taxon>Eurotiomycetes</taxon>
        <taxon>Eurotiomycetidae</taxon>
        <taxon>Eurotiales</taxon>
        <taxon>Thermoascaceae</taxon>
        <taxon>Paecilomyces</taxon>
    </lineage>
</organism>
<dbReference type="EMBL" id="JAVDPF010000010">
    <property type="protein sequence ID" value="KAL1879564.1"/>
    <property type="molecule type" value="Genomic_DNA"/>
</dbReference>
<proteinExistence type="inferred from homology"/>
<dbReference type="Pfam" id="PF00575">
    <property type="entry name" value="S1"/>
    <property type="match status" value="1"/>
</dbReference>
<comment type="function">
    <text evidence="5">DNA-dependent RNA polymerase which catalyzes the transcription of DNA into RNA using the four ribonucleoside triphosphates as substrates.</text>
</comment>
<reference evidence="8 9" key="1">
    <citation type="journal article" date="2024" name="IMA Fungus">
        <title>IMA Genome - F19 : A genome assembly and annotation guide to empower mycologists, including annotated draft genome sequences of Ceratocystis pirilliformis, Diaporthe australafricana, Fusarium ophioides, Paecilomyces lecythidis, and Sporothrix stenoceras.</title>
        <authorList>
            <person name="Aylward J."/>
            <person name="Wilson A.M."/>
            <person name="Visagie C.M."/>
            <person name="Spraker J."/>
            <person name="Barnes I."/>
            <person name="Buitendag C."/>
            <person name="Ceriani C."/>
            <person name="Del Mar Angel L."/>
            <person name="du Plessis D."/>
            <person name="Fuchs T."/>
            <person name="Gasser K."/>
            <person name="Kramer D."/>
            <person name="Li W."/>
            <person name="Munsamy K."/>
            <person name="Piso A."/>
            <person name="Price J.L."/>
            <person name="Sonnekus B."/>
            <person name="Thomas C."/>
            <person name="van der Nest A."/>
            <person name="van Dijk A."/>
            <person name="van Heerden A."/>
            <person name="van Vuuren N."/>
            <person name="Yilmaz N."/>
            <person name="Duong T.A."/>
            <person name="van der Merwe N.A."/>
            <person name="Wingfield M.J."/>
            <person name="Wingfield B.D."/>
        </authorList>
    </citation>
    <scope>NUCLEOTIDE SEQUENCE [LARGE SCALE GENOMIC DNA]</scope>
    <source>
        <strain evidence="8 9">CMW 18167</strain>
    </source>
</reference>
<dbReference type="SUPFAM" id="SSF88798">
    <property type="entry name" value="N-terminal, heterodimerisation domain of RBP7 (RpoE)"/>
    <property type="match status" value="1"/>
</dbReference>
<evidence type="ECO:0000259" key="6">
    <source>
        <dbReference type="Pfam" id="PF00575"/>
    </source>
</evidence>
<evidence type="ECO:0000313" key="8">
    <source>
        <dbReference type="EMBL" id="KAL1879564.1"/>
    </source>
</evidence>
<sequence length="283" mass="30982">MFFLKEETKVVSLHPSYFGPNVKEYLINRLNEEEEGRCTGDHFVICVMDMVDIGEGRVIPGSGHAEYTIQYRAIIWKPFRGETVDAIVTSVKPTGIFTLAGPLSVFIARKNIPSDIKWEPNTVPPQYSDHGDQVIEKGTSLRLKILGVKPDVAAINAIGTIKEDYLGAGHIKGLLDDPLHPHEIPPPEGAQARRYKLGALETFETVWIASVMEPEIGMCLVWDRSVAAVVRLALGAPASEVSGRSGAEQISPTPYAVLAMSDGHILCMYADSLDDMCLFTSSN</sequence>
<evidence type="ECO:0000256" key="2">
    <source>
        <dbReference type="ARBA" id="ARBA00009307"/>
    </source>
</evidence>
<comment type="similarity">
    <text evidence="2">Belongs to the eukaryotic RPB7/RPC8 RNA polymerase subunit family.</text>
</comment>
<evidence type="ECO:0000259" key="7">
    <source>
        <dbReference type="Pfam" id="PF03876"/>
    </source>
</evidence>
<dbReference type="InterPro" id="IPR036898">
    <property type="entry name" value="RNA_pol_Rpb7-like_N_sf"/>
</dbReference>
<dbReference type="InterPro" id="IPR005576">
    <property type="entry name" value="Rpb7-like_N"/>
</dbReference>
<dbReference type="SUPFAM" id="SSF50249">
    <property type="entry name" value="Nucleic acid-binding proteins"/>
    <property type="match status" value="1"/>
</dbReference>
<keyword evidence="3 5" id="KW-0240">DNA-directed RNA polymerase</keyword>
<comment type="caution">
    <text evidence="8">The sequence shown here is derived from an EMBL/GenBank/DDBJ whole genome shotgun (WGS) entry which is preliminary data.</text>
</comment>
<keyword evidence="4 5" id="KW-0804">Transcription</keyword>
<dbReference type="PANTHER" id="PTHR12709:SF4">
    <property type="entry name" value="DNA-DIRECTED RNA POLYMERASE II SUBUNIT RPB7"/>
    <property type="match status" value="1"/>
</dbReference>
<feature type="domain" description="RNA polymerase Rpb7-like N-terminal" evidence="7">
    <location>
        <begin position="9"/>
        <end position="63"/>
    </location>
</feature>
<dbReference type="PANTHER" id="PTHR12709">
    <property type="entry name" value="DNA-DIRECTED RNA POLYMERASE II, III"/>
    <property type="match status" value="1"/>
</dbReference>
<feature type="domain" description="S1 motif" evidence="6">
    <location>
        <begin position="77"/>
        <end position="155"/>
    </location>
</feature>
<evidence type="ECO:0000256" key="4">
    <source>
        <dbReference type="ARBA" id="ARBA00023163"/>
    </source>
</evidence>
<name>A0ABR3XU96_9EURO</name>
<dbReference type="CDD" id="cd04462">
    <property type="entry name" value="S1_RNAPII_Rpb7"/>
    <property type="match status" value="1"/>
</dbReference>
<dbReference type="InterPro" id="IPR012340">
    <property type="entry name" value="NA-bd_OB-fold"/>
</dbReference>
<dbReference type="InterPro" id="IPR045113">
    <property type="entry name" value="Rpb7-like"/>
</dbReference>
<comment type="subcellular location">
    <subcellularLocation>
        <location evidence="1 5">Nucleus</location>
    </subcellularLocation>
</comment>
<dbReference type="Gene3D" id="2.40.50.140">
    <property type="entry name" value="Nucleic acid-binding proteins"/>
    <property type="match status" value="1"/>
</dbReference>
<evidence type="ECO:0000256" key="3">
    <source>
        <dbReference type="ARBA" id="ARBA00022478"/>
    </source>
</evidence>
<dbReference type="Proteomes" id="UP001583193">
    <property type="component" value="Unassembled WGS sequence"/>
</dbReference>
<accession>A0ABR3XU96</accession>
<evidence type="ECO:0000313" key="9">
    <source>
        <dbReference type="Proteomes" id="UP001583193"/>
    </source>
</evidence>
<gene>
    <name evidence="8" type="ORF">Plec18167_004021</name>
</gene>
<keyword evidence="5" id="KW-0539">Nucleus</keyword>